<dbReference type="OrthoDB" id="1932641at2759"/>
<dbReference type="SMART" id="SM00322">
    <property type="entry name" value="KH"/>
    <property type="match status" value="1"/>
</dbReference>
<dbReference type="GO" id="GO:0005634">
    <property type="term" value="C:nucleus"/>
    <property type="evidence" value="ECO:0007669"/>
    <property type="project" value="TreeGrafter"/>
</dbReference>
<dbReference type="InterPro" id="IPR004087">
    <property type="entry name" value="KH_dom"/>
</dbReference>
<dbReference type="PANTHER" id="PTHR12826:SF13">
    <property type="entry name" value="RNA-BINDING PROTEIN PNO1"/>
    <property type="match status" value="1"/>
</dbReference>
<reference evidence="3" key="1">
    <citation type="submission" date="2022-04" db="EMBL/GenBank/DDBJ databases">
        <title>Carnegiea gigantea Genome sequencing and assembly v2.</title>
        <authorList>
            <person name="Copetti D."/>
            <person name="Sanderson M.J."/>
            <person name="Burquez A."/>
            <person name="Wojciechowski M.F."/>
        </authorList>
    </citation>
    <scope>NUCLEOTIDE SEQUENCE</scope>
    <source>
        <strain evidence="3">SGP5-SGP5p</strain>
        <tissue evidence="3">Aerial part</tissue>
    </source>
</reference>
<dbReference type="Pfam" id="PF22891">
    <property type="entry name" value="KH_PNO1_2nd"/>
    <property type="match status" value="1"/>
</dbReference>
<comment type="caution">
    <text evidence="3">The sequence shown here is derived from an EMBL/GenBank/DDBJ whole genome shotgun (WGS) entry which is preliminary data.</text>
</comment>
<feature type="domain" description="K Homology" evidence="2">
    <location>
        <begin position="116"/>
        <end position="190"/>
    </location>
</feature>
<evidence type="ECO:0000259" key="2">
    <source>
        <dbReference type="SMART" id="SM00322"/>
    </source>
</evidence>
<gene>
    <name evidence="3" type="ORF">Cgig2_021584</name>
</gene>
<keyword evidence="4" id="KW-1185">Reference proteome</keyword>
<dbReference type="PANTHER" id="PTHR12826">
    <property type="entry name" value="RIBONUCLEASE Y"/>
    <property type="match status" value="1"/>
</dbReference>
<dbReference type="GO" id="GO:0003723">
    <property type="term" value="F:RNA binding"/>
    <property type="evidence" value="ECO:0007669"/>
    <property type="project" value="UniProtKB-KW"/>
</dbReference>
<dbReference type="InterPro" id="IPR036612">
    <property type="entry name" value="KH_dom_type_1_sf"/>
</dbReference>
<organism evidence="3 4">
    <name type="scientific">Carnegiea gigantea</name>
    <dbReference type="NCBI Taxonomy" id="171969"/>
    <lineage>
        <taxon>Eukaryota</taxon>
        <taxon>Viridiplantae</taxon>
        <taxon>Streptophyta</taxon>
        <taxon>Embryophyta</taxon>
        <taxon>Tracheophyta</taxon>
        <taxon>Spermatophyta</taxon>
        <taxon>Magnoliopsida</taxon>
        <taxon>eudicotyledons</taxon>
        <taxon>Gunneridae</taxon>
        <taxon>Pentapetalae</taxon>
        <taxon>Caryophyllales</taxon>
        <taxon>Cactineae</taxon>
        <taxon>Cactaceae</taxon>
        <taxon>Cactoideae</taxon>
        <taxon>Echinocereeae</taxon>
        <taxon>Carnegiea</taxon>
    </lineage>
</organism>
<dbReference type="Gene3D" id="3.30.1370.10">
    <property type="entry name" value="K Homology domain, type 1"/>
    <property type="match status" value="1"/>
</dbReference>
<protein>
    <recommendedName>
        <fullName evidence="2">K Homology domain-containing protein</fullName>
    </recommendedName>
</protein>
<accession>A0A9Q1JTK6</accession>
<proteinExistence type="predicted"/>
<dbReference type="EMBL" id="JAKOGI010000779">
    <property type="protein sequence ID" value="KAJ8430622.1"/>
    <property type="molecule type" value="Genomic_DNA"/>
</dbReference>
<dbReference type="AlphaFoldDB" id="A0A9Q1JTK6"/>
<dbReference type="InterPro" id="IPR055211">
    <property type="entry name" value="KH_PNO1_2nd"/>
</dbReference>
<keyword evidence="1" id="KW-0694">RNA-binding</keyword>
<evidence type="ECO:0000313" key="3">
    <source>
        <dbReference type="EMBL" id="KAJ8430622.1"/>
    </source>
</evidence>
<sequence>MAGQTVELPKKPKFERLKPQDVSSVAEVRFRCVDIPPNRYTPLYKAWKTHFYEPIRNEMKIDIRTNLKTEHPRVELKTMPDTPDIGNLQKCAEYLNAFMLGFDPDQVKDAFLKYDGFYLDTVNIKEVKSSLKGEHLSRTIGRICGKGGKTKFTIENATKTRIVVAGEIVHVCGSYAAVKIARDAICRLILGSPAGSVYSRLRIVAARASERVRHVLAKAGLLLLDLAAAKARRRGHRGYRTCTRAQLNWAAGHGLRHLRRPSQEEHHHNEKSMFCSVVVG</sequence>
<dbReference type="Proteomes" id="UP001153076">
    <property type="component" value="Unassembled WGS sequence"/>
</dbReference>
<evidence type="ECO:0000256" key="1">
    <source>
        <dbReference type="ARBA" id="ARBA00022884"/>
    </source>
</evidence>
<dbReference type="SUPFAM" id="SSF54791">
    <property type="entry name" value="Eukaryotic type KH-domain (KH-domain type I)"/>
    <property type="match status" value="1"/>
</dbReference>
<dbReference type="CDD" id="cd22392">
    <property type="entry name" value="KH-I_PNO1_rpt2"/>
    <property type="match status" value="1"/>
</dbReference>
<evidence type="ECO:0000313" key="4">
    <source>
        <dbReference type="Proteomes" id="UP001153076"/>
    </source>
</evidence>
<name>A0A9Q1JTK6_9CARY</name>